<dbReference type="Pfam" id="PF01841">
    <property type="entry name" value="Transglut_core"/>
    <property type="match status" value="1"/>
</dbReference>
<protein>
    <recommendedName>
        <fullName evidence="6">DUF3857 domain-containing protein</fullName>
    </recommendedName>
</protein>
<sequence length="636" mass="71613">MKKLFFLPLLLSQPVLAQTEYQADVLPQALRENAHAVVRRHETLFTVKSSGEATQRIHSIVTVLDEQGDNHAKMAVAYDKLSKVTNLEGSLYDAAGKLIKKLKKTDISDYSSYTDYNLFDDNRLKSASFPKQPVYPYTVEFTVETNERNLMFYPTWLPQNEEHLSVEQATFTVSMPKGLALRYKEMNLPLAGVSTPSAGGGTLYSWKLANTPAMELEPISPPAREQLPMVYTAPADFDVDDYKGHLTSWSDVGQFYYKLNEGRDQLPEDLRQRVLELVKNETTTLSKVRKIYQYLQEHTRYVSIQLGIGGWQTIGADKVAVSKYGDCKALTNYTKALLKAAGIPAYPALVRAGDNEPDILTDFPSFQFNHVILCVPNDRDTLFLECTSGHGPAGYMSDFTGSRHALLVLPDGSHLIKTPAYQSADNLQQRRIVVTLTERGDATANVRTRYTGLQQDDYTSVIHQLNLDDQRSWLLKRIRIPAYELMNFAFSEQPGPIPAVTETLTLAVRQCATVSGTRLFLTLNLMSALSPAPPVLQARRAAVDLGPNYDFSDSDTITYQIPQGYTPEFTLEPLVVESKFGRYQAQLTVNGDRITYIRHIAMHRGRFPASTYSEWIDFRKKVAKADRAQMVFVKRN</sequence>
<dbReference type="InterPro" id="IPR002931">
    <property type="entry name" value="Transglutaminase-like"/>
</dbReference>
<evidence type="ECO:0008006" key="6">
    <source>
        <dbReference type="Google" id="ProtNLM"/>
    </source>
</evidence>
<dbReference type="Gene3D" id="2.60.40.3140">
    <property type="match status" value="1"/>
</dbReference>
<feature type="domain" description="DUF3857" evidence="3">
    <location>
        <begin position="50"/>
        <end position="214"/>
    </location>
</feature>
<dbReference type="Gene3D" id="3.10.620.30">
    <property type="match status" value="1"/>
</dbReference>
<accession>D2QED8</accession>
<dbReference type="Pfam" id="PF12969">
    <property type="entry name" value="DUF3857"/>
    <property type="match status" value="1"/>
</dbReference>
<dbReference type="KEGG" id="sli:Slin_0429"/>
<dbReference type="Proteomes" id="UP000002028">
    <property type="component" value="Chromosome"/>
</dbReference>
<dbReference type="HOGENOM" id="CLU_027424_1_0_10"/>
<dbReference type="InterPro" id="IPR038765">
    <property type="entry name" value="Papain-like_cys_pep_sf"/>
</dbReference>
<dbReference type="RefSeq" id="WP_012925045.1">
    <property type="nucleotide sequence ID" value="NC_013730.1"/>
</dbReference>
<reference evidence="4 5" key="1">
    <citation type="journal article" date="2010" name="Stand. Genomic Sci.">
        <title>Complete genome sequence of Spirosoma linguale type strain (1).</title>
        <authorList>
            <person name="Lail K."/>
            <person name="Sikorski J."/>
            <person name="Saunders E."/>
            <person name="Lapidus A."/>
            <person name="Glavina Del Rio T."/>
            <person name="Copeland A."/>
            <person name="Tice H."/>
            <person name="Cheng J.-F."/>
            <person name="Lucas S."/>
            <person name="Nolan M."/>
            <person name="Bruce D."/>
            <person name="Goodwin L."/>
            <person name="Pitluck S."/>
            <person name="Ivanova N."/>
            <person name="Mavromatis K."/>
            <person name="Ovchinnikova G."/>
            <person name="Pati A."/>
            <person name="Chen A."/>
            <person name="Palaniappan K."/>
            <person name="Land M."/>
            <person name="Hauser L."/>
            <person name="Chang Y.-J."/>
            <person name="Jeffries C.D."/>
            <person name="Chain P."/>
            <person name="Brettin T."/>
            <person name="Detter J.C."/>
            <person name="Schuetze A."/>
            <person name="Rohde M."/>
            <person name="Tindall B.J."/>
            <person name="Goeker M."/>
            <person name="Bristow J."/>
            <person name="Eisen J.A."/>
            <person name="Markowitz V."/>
            <person name="Hugenholtz P."/>
            <person name="Kyrpides N.C."/>
            <person name="Klenk H.-P."/>
            <person name="Chen F."/>
        </authorList>
    </citation>
    <scope>NUCLEOTIDE SEQUENCE [LARGE SCALE GENOMIC DNA]</scope>
    <source>
        <strain evidence="5">ATCC 33905 / DSM 74 / LMG 10896 / Claus 1</strain>
    </source>
</reference>
<keyword evidence="5" id="KW-1185">Reference proteome</keyword>
<dbReference type="STRING" id="504472.Slin_0429"/>
<feature type="signal peptide" evidence="1">
    <location>
        <begin position="1"/>
        <end position="17"/>
    </location>
</feature>
<dbReference type="eggNOG" id="COG1305">
    <property type="taxonomic scope" value="Bacteria"/>
</dbReference>
<evidence type="ECO:0000259" key="3">
    <source>
        <dbReference type="Pfam" id="PF12969"/>
    </source>
</evidence>
<gene>
    <name evidence="4" type="ordered locus">Slin_0429</name>
</gene>
<dbReference type="AlphaFoldDB" id="D2QED8"/>
<feature type="chain" id="PRO_5003035244" description="DUF3857 domain-containing protein" evidence="1">
    <location>
        <begin position="18"/>
        <end position="636"/>
    </location>
</feature>
<dbReference type="SUPFAM" id="SSF54001">
    <property type="entry name" value="Cysteine proteinases"/>
    <property type="match status" value="1"/>
</dbReference>
<evidence type="ECO:0000256" key="1">
    <source>
        <dbReference type="SAM" id="SignalP"/>
    </source>
</evidence>
<evidence type="ECO:0000313" key="4">
    <source>
        <dbReference type="EMBL" id="ADB36493.1"/>
    </source>
</evidence>
<feature type="domain" description="Transglutaminase-like" evidence="2">
    <location>
        <begin position="274"/>
        <end position="346"/>
    </location>
</feature>
<evidence type="ECO:0000259" key="2">
    <source>
        <dbReference type="Pfam" id="PF01841"/>
    </source>
</evidence>
<keyword evidence="1" id="KW-0732">Signal</keyword>
<proteinExistence type="predicted"/>
<name>D2QED8_SPILD</name>
<evidence type="ECO:0000313" key="5">
    <source>
        <dbReference type="Proteomes" id="UP000002028"/>
    </source>
</evidence>
<organism evidence="4 5">
    <name type="scientific">Spirosoma linguale (strain ATCC 33905 / DSM 74 / LMG 10896 / Claus 1)</name>
    <dbReference type="NCBI Taxonomy" id="504472"/>
    <lineage>
        <taxon>Bacteria</taxon>
        <taxon>Pseudomonadati</taxon>
        <taxon>Bacteroidota</taxon>
        <taxon>Cytophagia</taxon>
        <taxon>Cytophagales</taxon>
        <taxon>Cytophagaceae</taxon>
        <taxon>Spirosoma</taxon>
    </lineage>
</organism>
<dbReference type="Gene3D" id="2.60.120.1130">
    <property type="match status" value="1"/>
</dbReference>
<dbReference type="InterPro" id="IPR024618">
    <property type="entry name" value="DUF3857"/>
</dbReference>
<dbReference type="EMBL" id="CP001769">
    <property type="protein sequence ID" value="ADB36493.1"/>
    <property type="molecule type" value="Genomic_DNA"/>
</dbReference>